<evidence type="ECO:0000256" key="1">
    <source>
        <dbReference type="SAM" id="MobiDB-lite"/>
    </source>
</evidence>
<dbReference type="Pfam" id="PF13189">
    <property type="entry name" value="Cytidylate_kin2"/>
    <property type="match status" value="1"/>
</dbReference>
<dbReference type="GO" id="GO:0016301">
    <property type="term" value="F:kinase activity"/>
    <property type="evidence" value="ECO:0007669"/>
    <property type="project" value="UniProtKB-KW"/>
</dbReference>
<dbReference type="InterPro" id="IPR027417">
    <property type="entry name" value="P-loop_NTPase"/>
</dbReference>
<feature type="region of interest" description="Disordered" evidence="1">
    <location>
        <begin position="238"/>
        <end position="262"/>
    </location>
</feature>
<gene>
    <name evidence="2" type="ORF">AVDCRST_MAG88-459</name>
</gene>
<name>A0A6J4UCW2_9BACT</name>
<dbReference type="EC" id="2.7.4.25" evidence="2"/>
<dbReference type="AlphaFoldDB" id="A0A6J4UCW2"/>
<keyword evidence="2" id="KW-0808">Transferase</keyword>
<organism evidence="2">
    <name type="scientific">uncultured Thermomicrobiales bacterium</name>
    <dbReference type="NCBI Taxonomy" id="1645740"/>
    <lineage>
        <taxon>Bacteria</taxon>
        <taxon>Pseudomonadati</taxon>
        <taxon>Thermomicrobiota</taxon>
        <taxon>Thermomicrobia</taxon>
        <taxon>Thermomicrobiales</taxon>
        <taxon>environmental samples</taxon>
    </lineage>
</organism>
<accession>A0A6J4UCW2</accession>
<dbReference type="EMBL" id="CADCWM010000147">
    <property type="protein sequence ID" value="CAA9546509.1"/>
    <property type="molecule type" value="Genomic_DNA"/>
</dbReference>
<sequence>MSEHHGTAVAMHVITLSREYGSGGGEIAARLARRLAWRLIDHELVVRVARQLGVTTAAARAHDEQADVGLLARFLRTLSPLEAGGLLDAGAQEGAVAEEAVDPRAYHATLRRVVEATAGAGQVVIVGRGAQVLLAARRDALHVRVVAPLERRIAYVAQREGLDAGGARRRIQAKERARERYLQAHYRRRPDDAHLYDLIVNTGVLALDSAVDLIALALEHKGRQLAVPAAELGPAAGLGRYPARPADFPTGQEGQPHAEEEG</sequence>
<evidence type="ECO:0000313" key="2">
    <source>
        <dbReference type="EMBL" id="CAA9546509.1"/>
    </source>
</evidence>
<dbReference type="SUPFAM" id="SSF52540">
    <property type="entry name" value="P-loop containing nucleoside triphosphate hydrolases"/>
    <property type="match status" value="1"/>
</dbReference>
<proteinExistence type="predicted"/>
<protein>
    <submittedName>
        <fullName evidence="2">Cytidylate kinase</fullName>
        <ecNumber evidence="2">2.7.4.25</ecNumber>
    </submittedName>
</protein>
<keyword evidence="2" id="KW-0418">Kinase</keyword>
<dbReference type="Gene3D" id="3.40.50.300">
    <property type="entry name" value="P-loop containing nucleotide triphosphate hydrolases"/>
    <property type="match status" value="1"/>
</dbReference>
<reference evidence="2" key="1">
    <citation type="submission" date="2020-02" db="EMBL/GenBank/DDBJ databases">
        <authorList>
            <person name="Meier V. D."/>
        </authorList>
    </citation>
    <scope>NUCLEOTIDE SEQUENCE</scope>
    <source>
        <strain evidence="2">AVDCRST_MAG88</strain>
    </source>
</reference>